<keyword evidence="3" id="KW-1185">Reference proteome</keyword>
<reference evidence="2 3" key="1">
    <citation type="journal article" date="2019" name="Int. J. Syst. Evol. Microbiol.">
        <title>The Global Catalogue of Microorganisms (GCM) 10K type strain sequencing project: providing services to taxonomists for standard genome sequencing and annotation.</title>
        <authorList>
            <consortium name="The Broad Institute Genomics Platform"/>
            <consortium name="The Broad Institute Genome Sequencing Center for Infectious Disease"/>
            <person name="Wu L."/>
            <person name="Ma J."/>
        </authorList>
    </citation>
    <scope>NUCLEOTIDE SEQUENCE [LARGE SCALE GENOMIC DNA]</scope>
    <source>
        <strain evidence="2 3">JCM 14283</strain>
    </source>
</reference>
<feature type="compositionally biased region" description="Basic and acidic residues" evidence="1">
    <location>
        <begin position="197"/>
        <end position="208"/>
    </location>
</feature>
<gene>
    <name evidence="2" type="ORF">GCM10009740_24120</name>
</gene>
<dbReference type="RefSeq" id="WP_343991619.1">
    <property type="nucleotide sequence ID" value="NZ_BAAANB010000021.1"/>
</dbReference>
<protein>
    <recommendedName>
        <fullName evidence="4">Transposase</fullName>
    </recommendedName>
</protein>
<evidence type="ECO:0008006" key="4">
    <source>
        <dbReference type="Google" id="ProtNLM"/>
    </source>
</evidence>
<evidence type="ECO:0000256" key="1">
    <source>
        <dbReference type="SAM" id="MobiDB-lite"/>
    </source>
</evidence>
<sequence>MILHLRAAVEQLYAVPPARFTPLRSELVAQARSAGDKKLAASIGALRKPTVAAWAVNHFVRGHADEVGELRSFAELLREAQRTLDADQLRVLGRERAKRVDAVADRIAEVAEQEGQRLGPGASQEVRDTLTALIADEDAEASVLTGALVKALSYSGFGSVDVADVVALGSDSAPDRDAAERPSLSVLPGGGGETVDLEERRRTRRAAERTRLQTALEAARSELRSADRQVAVLTARQEEVVEGVADLERRLAAARARLEKVTGELEEAGRIRDQREQEEEAAQSALDAHGRDEHDADGDG</sequence>
<accession>A0ABN2UB16</accession>
<organism evidence="2 3">
    <name type="scientific">Terrabacter terrae</name>
    <dbReference type="NCBI Taxonomy" id="318434"/>
    <lineage>
        <taxon>Bacteria</taxon>
        <taxon>Bacillati</taxon>
        <taxon>Actinomycetota</taxon>
        <taxon>Actinomycetes</taxon>
        <taxon>Micrococcales</taxon>
        <taxon>Intrasporangiaceae</taxon>
        <taxon>Terrabacter</taxon>
    </lineage>
</organism>
<dbReference type="Proteomes" id="UP001501285">
    <property type="component" value="Unassembled WGS sequence"/>
</dbReference>
<evidence type="ECO:0000313" key="2">
    <source>
        <dbReference type="EMBL" id="GAA2033010.1"/>
    </source>
</evidence>
<feature type="region of interest" description="Disordered" evidence="1">
    <location>
        <begin position="172"/>
        <end position="208"/>
    </location>
</feature>
<dbReference type="EMBL" id="BAAANB010000021">
    <property type="protein sequence ID" value="GAA2033010.1"/>
    <property type="molecule type" value="Genomic_DNA"/>
</dbReference>
<name>A0ABN2UB16_9MICO</name>
<evidence type="ECO:0000313" key="3">
    <source>
        <dbReference type="Proteomes" id="UP001501285"/>
    </source>
</evidence>
<proteinExistence type="predicted"/>
<comment type="caution">
    <text evidence="2">The sequence shown here is derived from an EMBL/GenBank/DDBJ whole genome shotgun (WGS) entry which is preliminary data.</text>
</comment>
<feature type="region of interest" description="Disordered" evidence="1">
    <location>
        <begin position="267"/>
        <end position="300"/>
    </location>
</feature>